<sequence>MQTLASLSLAPGPDAVPKALAWLESIAKREHWHKRTTSKLILCLDEALSNVVMYGFHGGAHDTGTACIALAVLASEQEIALDIIDNGRPFDPTQAVTRGLAESVDEAAIGGHGLRLMRHYLQDIHYRRADDKNHLRLTAIADSDKTEP</sequence>
<dbReference type="Pfam" id="PF13581">
    <property type="entry name" value="HATPase_c_2"/>
    <property type="match status" value="1"/>
</dbReference>
<dbReference type="InterPro" id="IPR036890">
    <property type="entry name" value="HATPase_C_sf"/>
</dbReference>
<dbReference type="InterPro" id="IPR050267">
    <property type="entry name" value="Anti-sigma-factor_SerPK"/>
</dbReference>
<accession>A0A4R3LQ37</accession>
<name>A0A4R3LQ37_9BURK</name>
<keyword evidence="1" id="KW-0418">Kinase</keyword>
<evidence type="ECO:0000256" key="1">
    <source>
        <dbReference type="ARBA" id="ARBA00022527"/>
    </source>
</evidence>
<dbReference type="InterPro" id="IPR003594">
    <property type="entry name" value="HATPase_dom"/>
</dbReference>
<feature type="domain" description="Histidine kinase/HSP90-like ATPase" evidence="2">
    <location>
        <begin position="12"/>
        <end position="138"/>
    </location>
</feature>
<dbReference type="OrthoDB" id="327549at2"/>
<dbReference type="RefSeq" id="WP_132584970.1">
    <property type="nucleotide sequence ID" value="NZ_SMAJ01000018.1"/>
</dbReference>
<evidence type="ECO:0000313" key="4">
    <source>
        <dbReference type="Proteomes" id="UP000295525"/>
    </source>
</evidence>
<protein>
    <submittedName>
        <fullName evidence="3">Anti-sigma regulatory factor (Ser/Thr protein kinase)</fullName>
    </submittedName>
</protein>
<dbReference type="CDD" id="cd16936">
    <property type="entry name" value="HATPase_RsbW-like"/>
    <property type="match status" value="1"/>
</dbReference>
<keyword evidence="1" id="KW-0723">Serine/threonine-protein kinase</keyword>
<dbReference type="AlphaFoldDB" id="A0A4R3LQ37"/>
<dbReference type="PANTHER" id="PTHR35526">
    <property type="entry name" value="ANTI-SIGMA-F FACTOR RSBW-RELATED"/>
    <property type="match status" value="1"/>
</dbReference>
<dbReference type="Gene3D" id="3.30.565.10">
    <property type="entry name" value="Histidine kinase-like ATPase, C-terminal domain"/>
    <property type="match status" value="1"/>
</dbReference>
<evidence type="ECO:0000313" key="3">
    <source>
        <dbReference type="EMBL" id="TCT02522.1"/>
    </source>
</evidence>
<dbReference type="Proteomes" id="UP000295525">
    <property type="component" value="Unassembled WGS sequence"/>
</dbReference>
<organism evidence="3 4">
    <name type="scientific">Paralcaligenes ureilyticus</name>
    <dbReference type="NCBI Taxonomy" id="627131"/>
    <lineage>
        <taxon>Bacteria</taxon>
        <taxon>Pseudomonadati</taxon>
        <taxon>Pseudomonadota</taxon>
        <taxon>Betaproteobacteria</taxon>
        <taxon>Burkholderiales</taxon>
        <taxon>Alcaligenaceae</taxon>
        <taxon>Paralcaligenes</taxon>
    </lineage>
</organism>
<evidence type="ECO:0000259" key="2">
    <source>
        <dbReference type="Pfam" id="PF13581"/>
    </source>
</evidence>
<comment type="caution">
    <text evidence="3">The sequence shown here is derived from an EMBL/GenBank/DDBJ whole genome shotgun (WGS) entry which is preliminary data.</text>
</comment>
<reference evidence="3 4" key="1">
    <citation type="submission" date="2019-03" db="EMBL/GenBank/DDBJ databases">
        <title>Genomic Encyclopedia of Type Strains, Phase IV (KMG-IV): sequencing the most valuable type-strain genomes for metagenomic binning, comparative biology and taxonomic classification.</title>
        <authorList>
            <person name="Goeker M."/>
        </authorList>
    </citation>
    <scope>NUCLEOTIDE SEQUENCE [LARGE SCALE GENOMIC DNA]</scope>
    <source>
        <strain evidence="3 4">DSM 24591</strain>
    </source>
</reference>
<keyword evidence="1" id="KW-0808">Transferase</keyword>
<gene>
    <name evidence="3" type="ORF">EDC26_11820</name>
</gene>
<dbReference type="GO" id="GO:0004674">
    <property type="term" value="F:protein serine/threonine kinase activity"/>
    <property type="evidence" value="ECO:0007669"/>
    <property type="project" value="UniProtKB-KW"/>
</dbReference>
<dbReference type="EMBL" id="SMAJ01000018">
    <property type="protein sequence ID" value="TCT02522.1"/>
    <property type="molecule type" value="Genomic_DNA"/>
</dbReference>
<keyword evidence="4" id="KW-1185">Reference proteome</keyword>
<dbReference type="SUPFAM" id="SSF55874">
    <property type="entry name" value="ATPase domain of HSP90 chaperone/DNA topoisomerase II/histidine kinase"/>
    <property type="match status" value="1"/>
</dbReference>
<proteinExistence type="predicted"/>